<keyword evidence="5" id="KW-1185">Reference proteome</keyword>
<dbReference type="GO" id="GO:0005829">
    <property type="term" value="C:cytosol"/>
    <property type="evidence" value="ECO:0007669"/>
    <property type="project" value="TreeGrafter"/>
</dbReference>
<evidence type="ECO:0000313" key="5">
    <source>
        <dbReference type="Proteomes" id="UP000307749"/>
    </source>
</evidence>
<keyword evidence="1" id="KW-0328">Glycosyltransferase</keyword>
<dbReference type="GO" id="GO:0009244">
    <property type="term" value="P:lipopolysaccharide core region biosynthetic process"/>
    <property type="evidence" value="ECO:0007669"/>
    <property type="project" value="TreeGrafter"/>
</dbReference>
<dbReference type="Gene3D" id="3.40.50.2000">
    <property type="entry name" value="Glycogen Phosphorylase B"/>
    <property type="match status" value="2"/>
</dbReference>
<dbReference type="PANTHER" id="PTHR30160">
    <property type="entry name" value="TETRAACYLDISACCHARIDE 4'-KINASE-RELATED"/>
    <property type="match status" value="1"/>
</dbReference>
<reference evidence="4 5" key="1">
    <citation type="submission" date="2017-02" db="EMBL/GenBank/DDBJ databases">
        <title>Whole genome sequencing of Metallibacterium scheffleri DSM 24874 (T).</title>
        <authorList>
            <person name="Kumar S."/>
            <person name="Patil P."/>
            <person name="Patil P.B."/>
        </authorList>
    </citation>
    <scope>NUCLEOTIDE SEQUENCE [LARGE SCALE GENOMIC DNA]</scope>
    <source>
        <strain evidence="4 5">DSM 24874</strain>
    </source>
</reference>
<keyword evidence="2" id="KW-0808">Transferase</keyword>
<dbReference type="InterPro" id="IPR002201">
    <property type="entry name" value="Glyco_trans_9"/>
</dbReference>
<name>A0A4S3KSM9_9GAMM</name>
<evidence type="ECO:0000256" key="2">
    <source>
        <dbReference type="ARBA" id="ARBA00022679"/>
    </source>
</evidence>
<dbReference type="SUPFAM" id="SSF53756">
    <property type="entry name" value="UDP-Glycosyltransferase/glycogen phosphorylase"/>
    <property type="match status" value="1"/>
</dbReference>
<evidence type="ECO:0000313" key="4">
    <source>
        <dbReference type="EMBL" id="THD11976.1"/>
    </source>
</evidence>
<dbReference type="GO" id="GO:0008713">
    <property type="term" value="F:ADP-heptose-lipopolysaccharide heptosyltransferase activity"/>
    <property type="evidence" value="ECO:0007669"/>
    <property type="project" value="TreeGrafter"/>
</dbReference>
<protein>
    <submittedName>
        <fullName evidence="4">Uncharacterized protein</fullName>
    </submittedName>
</protein>
<dbReference type="STRING" id="993689.GCA_002077135_00755"/>
<evidence type="ECO:0000256" key="1">
    <source>
        <dbReference type="ARBA" id="ARBA00022676"/>
    </source>
</evidence>
<dbReference type="AlphaFoldDB" id="A0A4S3KSM9"/>
<dbReference type="CDD" id="cd03789">
    <property type="entry name" value="GT9_LPS_heptosyltransferase"/>
    <property type="match status" value="1"/>
</dbReference>
<dbReference type="OrthoDB" id="9797795at2"/>
<comment type="caution">
    <text evidence="4">The sequence shown here is derived from an EMBL/GenBank/DDBJ whole genome shotgun (WGS) entry which is preliminary data.</text>
</comment>
<accession>A0A4S3KSM9</accession>
<proteinExistence type="predicted"/>
<organism evidence="4 5">
    <name type="scientific">Metallibacterium scheffleri</name>
    <dbReference type="NCBI Taxonomy" id="993689"/>
    <lineage>
        <taxon>Bacteria</taxon>
        <taxon>Pseudomonadati</taxon>
        <taxon>Pseudomonadota</taxon>
        <taxon>Gammaproteobacteria</taxon>
        <taxon>Lysobacterales</taxon>
        <taxon>Rhodanobacteraceae</taxon>
        <taxon>Metallibacterium</taxon>
    </lineage>
</organism>
<dbReference type="EMBL" id="MWQO01000004">
    <property type="protein sequence ID" value="THD11976.1"/>
    <property type="molecule type" value="Genomic_DNA"/>
</dbReference>
<feature type="region of interest" description="Disordered" evidence="3">
    <location>
        <begin position="416"/>
        <end position="439"/>
    </location>
</feature>
<sequence length="439" mass="47865">MAVAVCFQLGRNQPAMPVCAGPLFPETPMFKRVLRQRANDACRDRAARCRGSLRGVLKALRMQVKVPTMRWISALAAGPLDRRPRVVGDLDAQPPQRILVIRCDRIGDLLCSTPLIAALHRKWPEAGITLVGSPKNRAVAPLLPYLMPGPEFRRDPLAWVRLIMWLRRQRFDLAVSLRTEVLSGVLISALSRAPVRMVANASPRTAPAFNLVLGCEDAHHLRRYWRAAQRLGVVFSAPRPVIEVPEAADRHAAEMLRALAIADAKPLVGVAIPNRANRRHRVRAWSSDALVHFVKALVAHGACVILLAAGVEQVEAFAVHAAVPQTRVLPNLTLAEMAGVQHRLDLWVSTPTGPLHLADAAGTPTVMVCTDPFVLGWAPQGVRHRQVCATDARDIAPEAVLAAALELLALQPAAAQRRSRDVPGSMPAASSRRRTPVSM</sequence>
<dbReference type="Pfam" id="PF01075">
    <property type="entry name" value="Glyco_transf_9"/>
    <property type="match status" value="1"/>
</dbReference>
<evidence type="ECO:0000256" key="3">
    <source>
        <dbReference type="SAM" id="MobiDB-lite"/>
    </source>
</evidence>
<dbReference type="Proteomes" id="UP000307749">
    <property type="component" value="Unassembled WGS sequence"/>
</dbReference>
<dbReference type="InterPro" id="IPR051199">
    <property type="entry name" value="LPS_LOS_Heptosyltrfase"/>
</dbReference>
<gene>
    <name evidence="4" type="ORF">B1806_01195</name>
</gene>